<evidence type="ECO:0000313" key="2">
    <source>
        <dbReference type="Proteomes" id="UP001478862"/>
    </source>
</evidence>
<evidence type="ECO:0000313" key="1">
    <source>
        <dbReference type="EMBL" id="MEQ6355286.1"/>
    </source>
</evidence>
<name>A0ABV1MRZ5_9BACI</name>
<keyword evidence="2" id="KW-1185">Reference proteome</keyword>
<dbReference type="RefSeq" id="WP_349659915.1">
    <property type="nucleotide sequence ID" value="NZ_JBEGDG010000007.1"/>
</dbReference>
<reference evidence="1 2" key="1">
    <citation type="submission" date="2024-06" db="EMBL/GenBank/DDBJ databases">
        <title>Lysinibacillus zambalefons sp. nov., a Novel Firmicute Isolated from the Poon Bato Zambales Hyperalkaline Spring.</title>
        <authorList>
            <person name="Aja J.A."/>
            <person name="Lazaro J.E.H."/>
            <person name="Llorin L.D."/>
            <person name="Lim K.R."/>
            <person name="Teodosio J."/>
            <person name="Dalisay D.S."/>
        </authorList>
    </citation>
    <scope>NUCLEOTIDE SEQUENCE [LARGE SCALE GENOMIC DNA]</scope>
    <source>
        <strain evidence="1 2">M3</strain>
    </source>
</reference>
<gene>
    <name evidence="1" type="ORF">ABNX05_11710</name>
</gene>
<organism evidence="1 2">
    <name type="scientific">Lysinibacillus zambalensis</name>
    <dbReference type="NCBI Taxonomy" id="3160866"/>
    <lineage>
        <taxon>Bacteria</taxon>
        <taxon>Bacillati</taxon>
        <taxon>Bacillota</taxon>
        <taxon>Bacilli</taxon>
        <taxon>Bacillales</taxon>
        <taxon>Bacillaceae</taxon>
        <taxon>Lysinibacillus</taxon>
    </lineage>
</organism>
<comment type="caution">
    <text evidence="1">The sequence shown here is derived from an EMBL/GenBank/DDBJ whole genome shotgun (WGS) entry which is preliminary data.</text>
</comment>
<protein>
    <submittedName>
        <fullName evidence="1">Uncharacterized protein</fullName>
    </submittedName>
</protein>
<accession>A0ABV1MRZ5</accession>
<sequence>MSVEVQYIDYIETIKSAKVPIEKDIFQIITPIVKKVETNGQTEIERYVEIALHDERLSNVITKRYNQKEMLEYIRLLQRMAKEIMVEDSACNSKL</sequence>
<dbReference type="Proteomes" id="UP001478862">
    <property type="component" value="Unassembled WGS sequence"/>
</dbReference>
<dbReference type="EMBL" id="JBEGDG010000007">
    <property type="protein sequence ID" value="MEQ6355286.1"/>
    <property type="molecule type" value="Genomic_DNA"/>
</dbReference>
<proteinExistence type="predicted"/>